<dbReference type="OrthoDB" id="292710at2"/>
<dbReference type="AlphaFoldDB" id="A0A517SW82"/>
<feature type="chain" id="PRO_5021698892" description="Outer membrane protein beta-barrel domain-containing protein" evidence="2">
    <location>
        <begin position="40"/>
        <end position="539"/>
    </location>
</feature>
<evidence type="ECO:0000313" key="3">
    <source>
        <dbReference type="EMBL" id="QDT60397.1"/>
    </source>
</evidence>
<proteinExistence type="predicted"/>
<dbReference type="EMBL" id="CP036272">
    <property type="protein sequence ID" value="QDT60397.1"/>
    <property type="molecule type" value="Genomic_DNA"/>
</dbReference>
<dbReference type="InterPro" id="IPR011446">
    <property type="entry name" value="BBP7"/>
</dbReference>
<dbReference type="RefSeq" id="WP_145273045.1">
    <property type="nucleotide sequence ID" value="NZ_CP036272.1"/>
</dbReference>
<evidence type="ECO:0000256" key="2">
    <source>
        <dbReference type="SAM" id="SignalP"/>
    </source>
</evidence>
<feature type="region of interest" description="Disordered" evidence="1">
    <location>
        <begin position="63"/>
        <end position="83"/>
    </location>
</feature>
<protein>
    <recommendedName>
        <fullName evidence="5">Outer membrane protein beta-barrel domain-containing protein</fullName>
    </recommendedName>
</protein>
<reference evidence="3 4" key="1">
    <citation type="submission" date="2019-02" db="EMBL/GenBank/DDBJ databases">
        <title>Deep-cultivation of Planctomycetes and their phenomic and genomic characterization uncovers novel biology.</title>
        <authorList>
            <person name="Wiegand S."/>
            <person name="Jogler M."/>
            <person name="Boedeker C."/>
            <person name="Pinto D."/>
            <person name="Vollmers J."/>
            <person name="Rivas-Marin E."/>
            <person name="Kohn T."/>
            <person name="Peeters S.H."/>
            <person name="Heuer A."/>
            <person name="Rast P."/>
            <person name="Oberbeckmann S."/>
            <person name="Bunk B."/>
            <person name="Jeske O."/>
            <person name="Meyerdierks A."/>
            <person name="Storesund J.E."/>
            <person name="Kallscheuer N."/>
            <person name="Luecker S."/>
            <person name="Lage O.M."/>
            <person name="Pohl T."/>
            <person name="Merkel B.J."/>
            <person name="Hornburger P."/>
            <person name="Mueller R.-W."/>
            <person name="Bruemmer F."/>
            <person name="Labrenz M."/>
            <person name="Spormann A.M."/>
            <person name="Op den Camp H."/>
            <person name="Overmann J."/>
            <person name="Amann R."/>
            <person name="Jetten M.S.M."/>
            <person name="Mascher T."/>
            <person name="Medema M.H."/>
            <person name="Devos D.P."/>
            <person name="Kaster A.-K."/>
            <person name="Ovreas L."/>
            <person name="Rohde M."/>
            <person name="Galperin M.Y."/>
            <person name="Jogler C."/>
        </authorList>
    </citation>
    <scope>NUCLEOTIDE SEQUENCE [LARGE SCALE GENOMIC DNA]</scope>
    <source>
        <strain evidence="3 4">SV_7m_r</strain>
    </source>
</reference>
<dbReference type="Proteomes" id="UP000315003">
    <property type="component" value="Chromosome"/>
</dbReference>
<feature type="signal peptide" evidence="2">
    <location>
        <begin position="1"/>
        <end position="39"/>
    </location>
</feature>
<keyword evidence="2" id="KW-0732">Signal</keyword>
<gene>
    <name evidence="3" type="ORF">SV7mr_29190</name>
</gene>
<evidence type="ECO:0000313" key="4">
    <source>
        <dbReference type="Proteomes" id="UP000315003"/>
    </source>
</evidence>
<organism evidence="3 4">
    <name type="scientific">Stieleria bergensis</name>
    <dbReference type="NCBI Taxonomy" id="2528025"/>
    <lineage>
        <taxon>Bacteria</taxon>
        <taxon>Pseudomonadati</taxon>
        <taxon>Planctomycetota</taxon>
        <taxon>Planctomycetia</taxon>
        <taxon>Pirellulales</taxon>
        <taxon>Pirellulaceae</taxon>
        <taxon>Stieleria</taxon>
    </lineage>
</organism>
<name>A0A517SW82_9BACT</name>
<keyword evidence="4" id="KW-1185">Reference proteome</keyword>
<dbReference type="Pfam" id="PF07585">
    <property type="entry name" value="BBP7"/>
    <property type="match status" value="1"/>
</dbReference>
<evidence type="ECO:0000256" key="1">
    <source>
        <dbReference type="SAM" id="MobiDB-lite"/>
    </source>
</evidence>
<sequence precursor="true">MQLVPSFHRDRIPSCHLRAAISCALVGICCLILSPVASAQNHSGSRLPGFYAPAHWGPDAWAPQNAPSSISHQPVALSRPPATGAGGANSIAIAPLSDAVGVSLPKPQAPDQGYLDAPASSAGYVQAPSVMEPQVAQPPSSDPLVVEPTVDVTAYGTENLMPTASPIRRWFGGVGATYWQSLGSDGTLLLATDGGDTLTTAGDVNGYDFVGYDATVGRYLCCGRYALGMRFFAWDPEDQQHNVANGGAGLVVPLSVLRDVSIDRGGGVVTVFDDISNNAANVCAENETSIRGFEANLSCFGLGGARRLGRCDPCGGCCGPLRRWCGKGQCDSNCCDPCARQCGGLFGPLARPCNGCVRLRSWHGLRYFQLDENFQIAADVDGNLGYSATDLFYQFETRNDLYGYQFGSEISYQLGCRLSLQIGGQFGVFANDVSVFHNIGNETATAFTTLQGAGAGDVVGESSDVRLATIGELNVGAAYQLCTCWTATVGYRLLSVCGVARPVDEIPTQYLTVNNNAVSVQADGGLMLHGLRFGLEYNW</sequence>
<evidence type="ECO:0008006" key="5">
    <source>
        <dbReference type="Google" id="ProtNLM"/>
    </source>
</evidence>
<accession>A0A517SW82</accession>